<keyword evidence="2" id="KW-0325">Glycoprotein</keyword>
<proteinExistence type="predicted"/>
<evidence type="ECO:0000256" key="2">
    <source>
        <dbReference type="ARBA" id="ARBA00023180"/>
    </source>
</evidence>
<keyword evidence="3" id="KW-0812">Transmembrane</keyword>
<dbReference type="AlphaFoldDB" id="A0A9Q0XHB3"/>
<reference evidence="6" key="1">
    <citation type="journal article" date="2023" name="DNA Res.">
        <title>Chromosome-level genome assembly of Phrynocephalus forsythii using third-generation DNA sequencing and Hi-C analysis.</title>
        <authorList>
            <person name="Qi Y."/>
            <person name="Zhao W."/>
            <person name="Zhao Y."/>
            <person name="Niu C."/>
            <person name="Cao S."/>
            <person name="Zhang Y."/>
        </authorList>
    </citation>
    <scope>NUCLEOTIDE SEQUENCE</scope>
    <source>
        <tissue evidence="6">Muscle</tissue>
    </source>
</reference>
<evidence type="ECO:0000313" key="6">
    <source>
        <dbReference type="EMBL" id="KAJ7313894.1"/>
    </source>
</evidence>
<feature type="domain" description="Ig-like" evidence="5">
    <location>
        <begin position="234"/>
        <end position="323"/>
    </location>
</feature>
<feature type="transmembrane region" description="Helical" evidence="3">
    <location>
        <begin position="377"/>
        <end position="398"/>
    </location>
</feature>
<feature type="domain" description="Ig-like" evidence="5">
    <location>
        <begin position="21"/>
        <end position="131"/>
    </location>
</feature>
<sequence>MSLRGACLVLGLLLSVHRSGATLSVRVPGFPIQARPGSDARLPCHITSVSVPLSLSRLGVVWRVDSQIIAKYEDRKFEPKRPGVMMDSEQLVTGDATLQIQHVQDTDTAVYTCSVIYVPDSDSGKVDLRVEVPPNVTLGPTTVQLGKQSGVKCSASGFYPGNISVTWFLNNVTVKGPESPTVQRDPNGLFNAESVLELIPRIEDADSTIACHINHKALAQPLTESSQLKIQAPPTIQVLPQPTGTKFSAAECLVSGFYPQEIQIQWLKDGVPQRKIASRPERMPDGTFSAVSVILMQEKDAEATCVCQVQHEALDGPLENKILWQPPGEGVGVICPTPPSCQVSGSQQNSQLSCRTPTLPSSTASSVPGTFRLEDHWWLVLIGTILGLPIGVAVTICCSKHRAKNKKKIDASLPGTEKANDHSFSLLKY</sequence>
<feature type="domain" description="Ig-like" evidence="5">
    <location>
        <begin position="134"/>
        <end position="223"/>
    </location>
</feature>
<dbReference type="Pfam" id="PF07686">
    <property type="entry name" value="V-set"/>
    <property type="match status" value="1"/>
</dbReference>
<dbReference type="InterPro" id="IPR036179">
    <property type="entry name" value="Ig-like_dom_sf"/>
</dbReference>
<name>A0A9Q0XHB3_9SAUR</name>
<keyword evidence="1" id="KW-1015">Disulfide bond</keyword>
<dbReference type="CDD" id="cd00098">
    <property type="entry name" value="IgC1"/>
    <property type="match status" value="2"/>
</dbReference>
<dbReference type="InterPro" id="IPR013783">
    <property type="entry name" value="Ig-like_fold"/>
</dbReference>
<gene>
    <name evidence="6" type="ORF">JRQ81_005676</name>
</gene>
<dbReference type="SUPFAM" id="SSF48726">
    <property type="entry name" value="Immunoglobulin"/>
    <property type="match status" value="3"/>
</dbReference>
<dbReference type="OrthoDB" id="10043043at2759"/>
<dbReference type="EMBL" id="JAPFRF010000012">
    <property type="protein sequence ID" value="KAJ7313894.1"/>
    <property type="molecule type" value="Genomic_DNA"/>
</dbReference>
<keyword evidence="3" id="KW-0472">Membrane</keyword>
<dbReference type="PANTHER" id="PTHR19971">
    <property type="entry name" value="SIGNAL-REGULATORY PROTEIN BETA"/>
    <property type="match status" value="1"/>
</dbReference>
<comment type="caution">
    <text evidence="6">The sequence shown here is derived from an EMBL/GenBank/DDBJ whole genome shotgun (WGS) entry which is preliminary data.</text>
</comment>
<dbReference type="InterPro" id="IPR003599">
    <property type="entry name" value="Ig_sub"/>
</dbReference>
<evidence type="ECO:0000256" key="3">
    <source>
        <dbReference type="SAM" id="Phobius"/>
    </source>
</evidence>
<organism evidence="6 7">
    <name type="scientific">Phrynocephalus forsythii</name>
    <dbReference type="NCBI Taxonomy" id="171643"/>
    <lineage>
        <taxon>Eukaryota</taxon>
        <taxon>Metazoa</taxon>
        <taxon>Chordata</taxon>
        <taxon>Craniata</taxon>
        <taxon>Vertebrata</taxon>
        <taxon>Euteleostomi</taxon>
        <taxon>Lepidosauria</taxon>
        <taxon>Squamata</taxon>
        <taxon>Bifurcata</taxon>
        <taxon>Unidentata</taxon>
        <taxon>Episquamata</taxon>
        <taxon>Toxicofera</taxon>
        <taxon>Iguania</taxon>
        <taxon>Acrodonta</taxon>
        <taxon>Agamidae</taxon>
        <taxon>Agaminae</taxon>
        <taxon>Phrynocephalus</taxon>
    </lineage>
</organism>
<evidence type="ECO:0000256" key="4">
    <source>
        <dbReference type="SAM" id="SignalP"/>
    </source>
</evidence>
<feature type="chain" id="PRO_5040178689" description="Ig-like domain-containing protein" evidence="4">
    <location>
        <begin position="22"/>
        <end position="429"/>
    </location>
</feature>
<evidence type="ECO:0000313" key="7">
    <source>
        <dbReference type="Proteomes" id="UP001142489"/>
    </source>
</evidence>
<dbReference type="InterPro" id="IPR003597">
    <property type="entry name" value="Ig_C1-set"/>
</dbReference>
<evidence type="ECO:0000259" key="5">
    <source>
        <dbReference type="PROSITE" id="PS50835"/>
    </source>
</evidence>
<protein>
    <recommendedName>
        <fullName evidence="5">Ig-like domain-containing protein</fullName>
    </recommendedName>
</protein>
<dbReference type="Pfam" id="PF07654">
    <property type="entry name" value="C1-set"/>
    <property type="match status" value="2"/>
</dbReference>
<evidence type="ECO:0000256" key="1">
    <source>
        <dbReference type="ARBA" id="ARBA00023157"/>
    </source>
</evidence>
<dbReference type="Proteomes" id="UP001142489">
    <property type="component" value="Unassembled WGS sequence"/>
</dbReference>
<dbReference type="PROSITE" id="PS50835">
    <property type="entry name" value="IG_LIKE"/>
    <property type="match status" value="3"/>
</dbReference>
<accession>A0A9Q0XHB3</accession>
<dbReference type="Gene3D" id="2.60.40.10">
    <property type="entry name" value="Immunoglobulins"/>
    <property type="match status" value="3"/>
</dbReference>
<dbReference type="InterPro" id="IPR013106">
    <property type="entry name" value="Ig_V-set"/>
</dbReference>
<keyword evidence="7" id="KW-1185">Reference proteome</keyword>
<dbReference type="InterPro" id="IPR051755">
    <property type="entry name" value="Ig-like_CS_Receptor"/>
</dbReference>
<dbReference type="InterPro" id="IPR007110">
    <property type="entry name" value="Ig-like_dom"/>
</dbReference>
<dbReference type="SMART" id="SM00407">
    <property type="entry name" value="IGc1"/>
    <property type="match status" value="2"/>
</dbReference>
<keyword evidence="4" id="KW-0732">Signal</keyword>
<keyword evidence="3" id="KW-1133">Transmembrane helix</keyword>
<feature type="signal peptide" evidence="4">
    <location>
        <begin position="1"/>
        <end position="21"/>
    </location>
</feature>
<dbReference type="SMART" id="SM00409">
    <property type="entry name" value="IG"/>
    <property type="match status" value="1"/>
</dbReference>